<reference evidence="6 7" key="1">
    <citation type="journal article" date="2014" name="Nat. Commun.">
        <title>Molecular traces of alternative social organization in a termite genome.</title>
        <authorList>
            <person name="Terrapon N."/>
            <person name="Li C."/>
            <person name="Robertson H.M."/>
            <person name="Ji L."/>
            <person name="Meng X."/>
            <person name="Booth W."/>
            <person name="Chen Z."/>
            <person name="Childers C.P."/>
            <person name="Glastad K.M."/>
            <person name="Gokhale K."/>
            <person name="Gowin J."/>
            <person name="Gronenberg W."/>
            <person name="Hermansen R.A."/>
            <person name="Hu H."/>
            <person name="Hunt B.G."/>
            <person name="Huylmans A.K."/>
            <person name="Khalil S.M."/>
            <person name="Mitchell R.D."/>
            <person name="Munoz-Torres M.C."/>
            <person name="Mustard J.A."/>
            <person name="Pan H."/>
            <person name="Reese J.T."/>
            <person name="Scharf M.E."/>
            <person name="Sun F."/>
            <person name="Vogel H."/>
            <person name="Xiao J."/>
            <person name="Yang W."/>
            <person name="Yang Z."/>
            <person name="Yang Z."/>
            <person name="Zhou J."/>
            <person name="Zhu J."/>
            <person name="Brent C.S."/>
            <person name="Elsik C.G."/>
            <person name="Goodisman M.A."/>
            <person name="Liberles D.A."/>
            <person name="Roe R.M."/>
            <person name="Vargo E.L."/>
            <person name="Vilcinskas A."/>
            <person name="Wang J."/>
            <person name="Bornberg-Bauer E."/>
            <person name="Korb J."/>
            <person name="Zhang G."/>
            <person name="Liebig J."/>
        </authorList>
    </citation>
    <scope>NUCLEOTIDE SEQUENCE [LARGE SCALE GENOMIC DNA]</scope>
    <source>
        <tissue evidence="6">Whole organism</tissue>
    </source>
</reference>
<dbReference type="SUPFAM" id="SSF54695">
    <property type="entry name" value="POZ domain"/>
    <property type="match status" value="1"/>
</dbReference>
<dbReference type="InterPro" id="IPR011333">
    <property type="entry name" value="SKP1/BTB/POZ_sf"/>
</dbReference>
<dbReference type="Gene3D" id="2.120.10.80">
    <property type="entry name" value="Kelch-type beta propeller"/>
    <property type="match status" value="1"/>
</dbReference>
<evidence type="ECO:0000256" key="1">
    <source>
        <dbReference type="ARBA" id="ARBA00013699"/>
    </source>
</evidence>
<dbReference type="Pfam" id="PF24681">
    <property type="entry name" value="Kelch_KLHDC2_KLHL20_DRC7"/>
    <property type="match status" value="1"/>
</dbReference>
<organism evidence="6 7">
    <name type="scientific">Zootermopsis nevadensis</name>
    <name type="common">Dampwood termite</name>
    <dbReference type="NCBI Taxonomy" id="136037"/>
    <lineage>
        <taxon>Eukaryota</taxon>
        <taxon>Metazoa</taxon>
        <taxon>Ecdysozoa</taxon>
        <taxon>Arthropoda</taxon>
        <taxon>Hexapoda</taxon>
        <taxon>Insecta</taxon>
        <taxon>Pterygota</taxon>
        <taxon>Neoptera</taxon>
        <taxon>Polyneoptera</taxon>
        <taxon>Dictyoptera</taxon>
        <taxon>Blattodea</taxon>
        <taxon>Blattoidea</taxon>
        <taxon>Termitoidae</taxon>
        <taxon>Termopsidae</taxon>
        <taxon>Zootermopsis</taxon>
    </lineage>
</organism>
<evidence type="ECO:0000313" key="6">
    <source>
        <dbReference type="EMBL" id="KDR22542.1"/>
    </source>
</evidence>
<keyword evidence="7" id="KW-1185">Reference proteome</keyword>
<dbReference type="InterPro" id="IPR017096">
    <property type="entry name" value="BTB-kelch_protein"/>
</dbReference>
<protein>
    <recommendedName>
        <fullName evidence="1">Kelch-like protein diablo</fullName>
    </recommendedName>
</protein>
<keyword evidence="3" id="KW-0677">Repeat</keyword>
<dbReference type="PANTHER" id="PTHR45632:SF5">
    <property type="entry name" value="KELCH-LIKE PROTEIN 22"/>
    <property type="match status" value="1"/>
</dbReference>
<dbReference type="STRING" id="136037.A0A067RFK3"/>
<dbReference type="PROSITE" id="PS50097">
    <property type="entry name" value="BTB"/>
    <property type="match status" value="1"/>
</dbReference>
<name>A0A067RFK3_ZOONE</name>
<dbReference type="FunFam" id="1.25.40.420:FF:000001">
    <property type="entry name" value="Kelch-like family member 12"/>
    <property type="match status" value="1"/>
</dbReference>
<dbReference type="FunCoup" id="A0A067RFK3">
    <property type="interactions" value="1"/>
</dbReference>
<sequence length="613" mass="69819">MELNQSRTEAFVRLNKLRERNFLCDAVLRSEDGGVFPVHRVILSMSSEYFRALFTTTLHTGEATNILLHGISSVVMTQILDYVYFREVDIRSDNACKLLVAADYLCIPDIIKLCCDYLMDAKDTIDADNCFGILRVARLHSFADLKTHARSFVLRHFVELSRQSEELLELPVEELQAIIESEELNVKDEKVVWECILRWINRHPDSRKGQIAGLLKGVRLGLLDETFLKEEVSKHPYVTGNKACKAVISETLTFLDDVKSLTKKYKEFITPRIAYPQIPQDVLFAIGGYRDGTMTDVIEAYDARADRWTVVEGVDSIGRRAHHRTAVVGFDIYVVGGCNGEEVLSSCFCFNAVTKTCREVAPMHECRYKLSVAVLRGSVYAMGGVACRVIHRTAEIYDRKSNQWSMIAPMNTGRICASAAALNDKIYVAGGCVNLFSPLNSVEVYDPDTNRWTFVAPMLSRRASFSCVEYHGCLYALGGFNETSGVIRTEKYDAAEDTWIKIPYMNFYARGLNTEAIDDMIFVISGYYNGTDFVSHVACFHDKENRWYQLAEMNVCRNFLSTCVIKNLPNASDYAYKHREKMMEEQTKKRRRSNVQEEGGEMLTRRRRIVKEC</sequence>
<dbReference type="PANTHER" id="PTHR45632">
    <property type="entry name" value="LD33804P"/>
    <property type="match status" value="1"/>
</dbReference>
<dbReference type="Pfam" id="PF07707">
    <property type="entry name" value="BACK"/>
    <property type="match status" value="1"/>
</dbReference>
<evidence type="ECO:0000256" key="4">
    <source>
        <dbReference type="ARBA" id="ARBA00043912"/>
    </source>
</evidence>
<dbReference type="InterPro" id="IPR011705">
    <property type="entry name" value="BACK"/>
</dbReference>
<dbReference type="AlphaFoldDB" id="A0A067RFK3"/>
<dbReference type="SMART" id="SM00612">
    <property type="entry name" value="Kelch"/>
    <property type="match status" value="6"/>
</dbReference>
<dbReference type="SMART" id="SM00225">
    <property type="entry name" value="BTB"/>
    <property type="match status" value="1"/>
</dbReference>
<accession>A0A067RFK3</accession>
<dbReference type="InterPro" id="IPR000210">
    <property type="entry name" value="BTB/POZ_dom"/>
</dbReference>
<evidence type="ECO:0000256" key="2">
    <source>
        <dbReference type="ARBA" id="ARBA00022441"/>
    </source>
</evidence>
<dbReference type="Pfam" id="PF00651">
    <property type="entry name" value="BTB"/>
    <property type="match status" value="1"/>
</dbReference>
<keyword evidence="2" id="KW-0880">Kelch repeat</keyword>
<comment type="function">
    <text evidence="4">Probable substrate-specific adapter of an E3 ubiquitin-protein ligase complex which mediates the ubiquitination and subsequent proteasomal degradation of target proteins. May have a role in synapse differentiation and growth.</text>
</comment>
<dbReference type="Gene3D" id="1.25.40.420">
    <property type="match status" value="1"/>
</dbReference>
<evidence type="ECO:0000259" key="5">
    <source>
        <dbReference type="PROSITE" id="PS50097"/>
    </source>
</evidence>
<proteinExistence type="predicted"/>
<dbReference type="SMART" id="SM00875">
    <property type="entry name" value="BACK"/>
    <property type="match status" value="1"/>
</dbReference>
<dbReference type="InterPro" id="IPR006652">
    <property type="entry name" value="Kelch_1"/>
</dbReference>
<dbReference type="eggNOG" id="KOG4441">
    <property type="taxonomic scope" value="Eukaryota"/>
</dbReference>
<dbReference type="Proteomes" id="UP000027135">
    <property type="component" value="Unassembled WGS sequence"/>
</dbReference>
<dbReference type="OMA" id="LMCISPY"/>
<dbReference type="GO" id="GO:0003779">
    <property type="term" value="F:actin binding"/>
    <property type="evidence" value="ECO:0007669"/>
    <property type="project" value="UniProtKB-KW"/>
</dbReference>
<dbReference type="InParanoid" id="A0A067RFK3"/>
<dbReference type="InterPro" id="IPR015915">
    <property type="entry name" value="Kelch-typ_b-propeller"/>
</dbReference>
<dbReference type="SUPFAM" id="SSF117281">
    <property type="entry name" value="Kelch motif"/>
    <property type="match status" value="1"/>
</dbReference>
<dbReference type="GO" id="GO:0016567">
    <property type="term" value="P:protein ubiquitination"/>
    <property type="evidence" value="ECO:0007669"/>
    <property type="project" value="UniProtKB-UniPathway"/>
</dbReference>
<dbReference type="EMBL" id="KK852500">
    <property type="protein sequence ID" value="KDR22542.1"/>
    <property type="molecule type" value="Genomic_DNA"/>
</dbReference>
<evidence type="ECO:0000313" key="7">
    <source>
        <dbReference type="Proteomes" id="UP000027135"/>
    </source>
</evidence>
<dbReference type="UniPathway" id="UPA00143"/>
<feature type="domain" description="BTB" evidence="5">
    <location>
        <begin position="24"/>
        <end position="92"/>
    </location>
</feature>
<gene>
    <name evidence="6" type="ORF">L798_02312</name>
</gene>
<evidence type="ECO:0000256" key="3">
    <source>
        <dbReference type="ARBA" id="ARBA00022737"/>
    </source>
</evidence>
<dbReference type="PIRSF" id="PIRSF037037">
    <property type="entry name" value="Kelch-like_protein_gigaxonin"/>
    <property type="match status" value="1"/>
</dbReference>
<dbReference type="Gene3D" id="3.30.710.10">
    <property type="entry name" value="Potassium Channel Kv1.1, Chain A"/>
    <property type="match status" value="1"/>
</dbReference>